<evidence type="ECO:0000313" key="4">
    <source>
        <dbReference type="Proteomes" id="UP000008068"/>
    </source>
</evidence>
<dbReference type="OrthoDB" id="5838555at2759"/>
<dbReference type="FunCoup" id="G0PGF4">
    <property type="interactions" value="1073"/>
</dbReference>
<evidence type="ECO:0000313" key="3">
    <source>
        <dbReference type="EMBL" id="EGT55003.1"/>
    </source>
</evidence>
<dbReference type="EMBL" id="GL380415">
    <property type="protein sequence ID" value="EGT55003.1"/>
    <property type="molecule type" value="Genomic_DNA"/>
</dbReference>
<dbReference type="Proteomes" id="UP000008068">
    <property type="component" value="Unassembled WGS sequence"/>
</dbReference>
<dbReference type="HOGENOM" id="CLU_055011_0_0_1"/>
<evidence type="ECO:0000259" key="2">
    <source>
        <dbReference type="Pfam" id="PF03407"/>
    </source>
</evidence>
<dbReference type="PANTHER" id="PTHR31967:SF11">
    <property type="entry name" value="NUCLEOTIDE-DIPHOSPHO-SUGAR TRANSFERASE DOMAIN-CONTAINING PROTEIN"/>
    <property type="match status" value="1"/>
</dbReference>
<proteinExistence type="predicted"/>
<dbReference type="PANTHER" id="PTHR31967">
    <property type="entry name" value="GROUNDHOG (HEDGEHOG-LIKE FAMILY)-RELATED"/>
    <property type="match status" value="1"/>
</dbReference>
<keyword evidence="1" id="KW-1133">Transmembrane helix</keyword>
<name>G0PGF4_CAEBE</name>
<sequence>MAVHAKHSAPVLIILLIFGVAVLLVRFSEVFIDHRVFRQKNFLYTLNNLSAQIPFEKIHNDPDFEEFSYVLKTMPKAPYLILYDSSNIDVVLNHICNLKFIPNASSRLVAVAFDEKAQLTLKKQHPAIPNVLINLKPLMDQMEPKMENRGYLVYTLALVVHAKICASLALRGIDFWSMHQDTLWTQNFDLMNVEDRYPDANLLFDTIGNENPSYHRMQHWVCGATFFVRGSPTTYQFFSQVESFMLTSQSPDSSIFSYLCGHHQYKCEFLPRWMVSSFDYFAGPRENVPVLIQMDGGKLPGESKMDVLRRGKFVFRNENGTCDERNFHKLREYVKFGFPDSIQKDGSLRENWYSKTVYILKNFFNVDPWNRKFYLTIHQTLI</sequence>
<protein>
    <recommendedName>
        <fullName evidence="2">Nucleotide-diphospho-sugar transferase domain-containing protein</fullName>
    </recommendedName>
</protein>
<feature type="transmembrane region" description="Helical" evidence="1">
    <location>
        <begin position="151"/>
        <end position="170"/>
    </location>
</feature>
<feature type="domain" description="Nucleotide-diphospho-sugar transferase" evidence="2">
    <location>
        <begin position="106"/>
        <end position="308"/>
    </location>
</feature>
<dbReference type="InterPro" id="IPR005069">
    <property type="entry name" value="Nucl-diP-sugar_transferase"/>
</dbReference>
<dbReference type="STRING" id="135651.G0PGF4"/>
<dbReference type="Pfam" id="PF03407">
    <property type="entry name" value="Nucleotid_trans"/>
    <property type="match status" value="1"/>
</dbReference>
<dbReference type="InParanoid" id="G0PGF4"/>
<feature type="transmembrane region" description="Helical" evidence="1">
    <location>
        <begin position="12"/>
        <end position="32"/>
    </location>
</feature>
<dbReference type="eggNOG" id="KOG4297">
    <property type="taxonomic scope" value="Eukaryota"/>
</dbReference>
<keyword evidence="4" id="KW-1185">Reference proteome</keyword>
<accession>G0PGF4</accession>
<keyword evidence="1" id="KW-0472">Membrane</keyword>
<dbReference type="AlphaFoldDB" id="G0PGF4"/>
<reference evidence="4" key="1">
    <citation type="submission" date="2011-07" db="EMBL/GenBank/DDBJ databases">
        <authorList>
            <consortium name="Caenorhabditis brenneri Sequencing and Analysis Consortium"/>
            <person name="Wilson R.K."/>
        </authorList>
    </citation>
    <scope>NUCLEOTIDE SEQUENCE [LARGE SCALE GENOMIC DNA]</scope>
    <source>
        <strain evidence="4">PB2801</strain>
    </source>
</reference>
<evidence type="ECO:0000256" key="1">
    <source>
        <dbReference type="SAM" id="Phobius"/>
    </source>
</evidence>
<organism evidence="4">
    <name type="scientific">Caenorhabditis brenneri</name>
    <name type="common">Nematode worm</name>
    <dbReference type="NCBI Taxonomy" id="135651"/>
    <lineage>
        <taxon>Eukaryota</taxon>
        <taxon>Metazoa</taxon>
        <taxon>Ecdysozoa</taxon>
        <taxon>Nematoda</taxon>
        <taxon>Chromadorea</taxon>
        <taxon>Rhabditida</taxon>
        <taxon>Rhabditina</taxon>
        <taxon>Rhabditomorpha</taxon>
        <taxon>Rhabditoidea</taxon>
        <taxon>Rhabditidae</taxon>
        <taxon>Peloderinae</taxon>
        <taxon>Caenorhabditis</taxon>
    </lineage>
</organism>
<gene>
    <name evidence="3" type="ORF">CAEBREN_30122</name>
</gene>
<keyword evidence="1" id="KW-0812">Transmembrane</keyword>